<protein>
    <submittedName>
        <fullName evidence="3">TlpA family protein disulfide reductase</fullName>
    </submittedName>
</protein>
<keyword evidence="1" id="KW-1015">Disulfide bond</keyword>
<evidence type="ECO:0000256" key="1">
    <source>
        <dbReference type="ARBA" id="ARBA00023157"/>
    </source>
</evidence>
<reference evidence="3 4" key="1">
    <citation type="submission" date="2019-04" db="EMBL/GenBank/DDBJ databases">
        <title>Genome sequence of Bacillus hwajinpoensis strain Y2.</title>
        <authorList>
            <person name="Fair J.L."/>
            <person name="Maclea K.S."/>
        </authorList>
    </citation>
    <scope>NUCLEOTIDE SEQUENCE [LARGE SCALE GENOMIC DNA]</scope>
    <source>
        <strain evidence="3 4">Y2</strain>
    </source>
</reference>
<dbReference type="InterPro" id="IPR036249">
    <property type="entry name" value="Thioredoxin-like_sf"/>
</dbReference>
<dbReference type="EMBL" id="SWFM01000004">
    <property type="protein sequence ID" value="TKD69337.1"/>
    <property type="molecule type" value="Genomic_DNA"/>
</dbReference>
<dbReference type="Gene3D" id="3.40.30.10">
    <property type="entry name" value="Glutaredoxin"/>
    <property type="match status" value="1"/>
</dbReference>
<gene>
    <name evidence="3" type="ORF">FBF83_15195</name>
</gene>
<organism evidence="3 4">
    <name type="scientific">Guptibacillus hwajinpoensis</name>
    <dbReference type="NCBI Taxonomy" id="208199"/>
    <lineage>
        <taxon>Bacteria</taxon>
        <taxon>Bacillati</taxon>
        <taxon>Bacillota</taxon>
        <taxon>Bacilli</taxon>
        <taxon>Bacillales</taxon>
        <taxon>Guptibacillaceae</taxon>
        <taxon>Guptibacillus</taxon>
    </lineage>
</organism>
<dbReference type="CDD" id="cd02966">
    <property type="entry name" value="TlpA_like_family"/>
    <property type="match status" value="1"/>
</dbReference>
<dbReference type="Proteomes" id="UP000310541">
    <property type="component" value="Unassembled WGS sequence"/>
</dbReference>
<dbReference type="RefSeq" id="WP_136948003.1">
    <property type="nucleotide sequence ID" value="NZ_SWFM01000004.1"/>
</dbReference>
<dbReference type="GO" id="GO:0016491">
    <property type="term" value="F:oxidoreductase activity"/>
    <property type="evidence" value="ECO:0007669"/>
    <property type="project" value="InterPro"/>
</dbReference>
<evidence type="ECO:0000259" key="2">
    <source>
        <dbReference type="PROSITE" id="PS51352"/>
    </source>
</evidence>
<accession>A0A4U1MEY7</accession>
<comment type="caution">
    <text evidence="3">The sequence shown here is derived from an EMBL/GenBank/DDBJ whole genome shotgun (WGS) entry which is preliminary data.</text>
</comment>
<dbReference type="Pfam" id="PF00578">
    <property type="entry name" value="AhpC-TSA"/>
    <property type="match status" value="1"/>
</dbReference>
<evidence type="ECO:0000313" key="3">
    <source>
        <dbReference type="EMBL" id="TKD69337.1"/>
    </source>
</evidence>
<evidence type="ECO:0000313" key="4">
    <source>
        <dbReference type="Proteomes" id="UP000310541"/>
    </source>
</evidence>
<dbReference type="PANTHER" id="PTHR42852:SF17">
    <property type="entry name" value="THIOREDOXIN-LIKE PROTEIN HI_1115"/>
    <property type="match status" value="1"/>
</dbReference>
<dbReference type="OrthoDB" id="25753at2"/>
<dbReference type="GO" id="GO:0016209">
    <property type="term" value="F:antioxidant activity"/>
    <property type="evidence" value="ECO:0007669"/>
    <property type="project" value="InterPro"/>
</dbReference>
<dbReference type="InterPro" id="IPR013766">
    <property type="entry name" value="Thioredoxin_domain"/>
</dbReference>
<dbReference type="AlphaFoldDB" id="A0A4U1MEY7"/>
<dbReference type="PROSITE" id="PS51352">
    <property type="entry name" value="THIOREDOXIN_2"/>
    <property type="match status" value="1"/>
</dbReference>
<dbReference type="SUPFAM" id="SSF52833">
    <property type="entry name" value="Thioredoxin-like"/>
    <property type="match status" value="1"/>
</dbReference>
<dbReference type="InterPro" id="IPR000866">
    <property type="entry name" value="AhpC/TSA"/>
</dbReference>
<dbReference type="PANTHER" id="PTHR42852">
    <property type="entry name" value="THIOL:DISULFIDE INTERCHANGE PROTEIN DSBE"/>
    <property type="match status" value="1"/>
</dbReference>
<proteinExistence type="predicted"/>
<sequence>MDAPYFELEELRSGETIRLSDFAGKPVMITFWASWCPDCMRDLPMKEQFYQHADLDKLGFITINVTGRERSPEAGKEFTNKHQLPFPVLADIGRETYDNYNCTGVPTTVLLDKQHRIFKVFDDQSSFLDVVGALPELML</sequence>
<feature type="domain" description="Thioredoxin" evidence="2">
    <location>
        <begin position="1"/>
        <end position="139"/>
    </location>
</feature>
<dbReference type="InterPro" id="IPR050553">
    <property type="entry name" value="Thioredoxin_ResA/DsbE_sf"/>
</dbReference>
<name>A0A4U1MEY7_9BACL</name>